<evidence type="ECO:0000313" key="2">
    <source>
        <dbReference type="EMBL" id="VFT95170.1"/>
    </source>
</evidence>
<protein>
    <submittedName>
        <fullName evidence="2">Aste57867_18434 protein</fullName>
    </submittedName>
</protein>
<evidence type="ECO:0000313" key="1">
    <source>
        <dbReference type="EMBL" id="KAF0690184.1"/>
    </source>
</evidence>
<organism evidence="2 3">
    <name type="scientific">Aphanomyces stellatus</name>
    <dbReference type="NCBI Taxonomy" id="120398"/>
    <lineage>
        <taxon>Eukaryota</taxon>
        <taxon>Sar</taxon>
        <taxon>Stramenopiles</taxon>
        <taxon>Oomycota</taxon>
        <taxon>Saprolegniomycetes</taxon>
        <taxon>Saprolegniales</taxon>
        <taxon>Verrucalvaceae</taxon>
        <taxon>Aphanomyces</taxon>
    </lineage>
</organism>
<dbReference type="Proteomes" id="UP000332933">
    <property type="component" value="Unassembled WGS sequence"/>
</dbReference>
<accession>A0A485LAY5</accession>
<dbReference type="EMBL" id="VJMH01006390">
    <property type="protein sequence ID" value="KAF0690184.1"/>
    <property type="molecule type" value="Genomic_DNA"/>
</dbReference>
<dbReference type="EMBL" id="CAADRA010006411">
    <property type="protein sequence ID" value="VFT95170.1"/>
    <property type="molecule type" value="Genomic_DNA"/>
</dbReference>
<dbReference type="AlphaFoldDB" id="A0A485LAY5"/>
<dbReference type="Gene3D" id="3.40.630.10">
    <property type="entry name" value="Zn peptidases"/>
    <property type="match status" value="1"/>
</dbReference>
<dbReference type="OrthoDB" id="270449at2759"/>
<dbReference type="SUPFAM" id="SSF53187">
    <property type="entry name" value="Zn-dependent exopeptidases"/>
    <property type="match status" value="1"/>
</dbReference>
<sequence>MNVELPASLVSKTFKQQAKERYTARGGLVLDWNTLHLRGSRPLHAFDSVMVHVASCLGAVVAAIAASCLWSLFFSTPDDTPPHASLAFDSFFADDYYHARALFRASAAAANATQHVIPYIVPNMDLSIDIAILPGSFADDVNASVVVHLSGIHGVEGFAGSAIQSAWLASQSATSASKPRPTIVLVHAANPYGFAKLRRVNEHNVDLNRNHLTTVQFQAKQAESPNLHGYANMHAFLNPTPTTMGSWFDSLYPRAFYHYLVSGYTQCLRTIVSGTYHFDTGLYYGGHRLEPSHRLLHDFFQANLNLKAIHRVAFLDVHTGLGPRGHDTLDIYMPPSVVNRAAVFDRFNWSATPDAMWTSYDRAVGAGIEGYLNLFPQAPVAVGVTQEFGTVSPLAVLTALRTENAATQHDPTRRWRAAQALRDVFYLHEDWAWKWQVASRGMALLDHVVATMA</sequence>
<name>A0A485LAY5_9STRA</name>
<proteinExistence type="predicted"/>
<reference evidence="1" key="2">
    <citation type="submission" date="2019-06" db="EMBL/GenBank/DDBJ databases">
        <title>Genomics analysis of Aphanomyces spp. identifies a new class of oomycete effector associated with host adaptation.</title>
        <authorList>
            <person name="Gaulin E."/>
        </authorList>
    </citation>
    <scope>NUCLEOTIDE SEQUENCE</scope>
    <source>
        <strain evidence="1">CBS 578.67</strain>
    </source>
</reference>
<reference evidence="2 3" key="1">
    <citation type="submission" date="2019-03" db="EMBL/GenBank/DDBJ databases">
        <authorList>
            <person name="Gaulin E."/>
            <person name="Dumas B."/>
        </authorList>
    </citation>
    <scope>NUCLEOTIDE SEQUENCE [LARGE SCALE GENOMIC DNA]</scope>
    <source>
        <strain evidence="2">CBS 568.67</strain>
    </source>
</reference>
<dbReference type="Pfam" id="PF10994">
    <property type="entry name" value="DUF2817"/>
    <property type="match status" value="1"/>
</dbReference>
<gene>
    <name evidence="2" type="primary">Aste57867_18434</name>
    <name evidence="1" type="ORF">As57867_018372</name>
    <name evidence="2" type="ORF">ASTE57867_18434</name>
</gene>
<keyword evidence="3" id="KW-1185">Reference proteome</keyword>
<evidence type="ECO:0000313" key="3">
    <source>
        <dbReference type="Proteomes" id="UP000332933"/>
    </source>
</evidence>
<dbReference type="InterPro" id="IPR021259">
    <property type="entry name" value="DUF2817"/>
</dbReference>
<dbReference type="CDD" id="cd06233">
    <property type="entry name" value="M14-like"/>
    <property type="match status" value="1"/>
</dbReference>